<organism evidence="2 3">
    <name type="scientific">Anaerotruncus colihominis</name>
    <dbReference type="NCBI Taxonomy" id="169435"/>
    <lineage>
        <taxon>Bacteria</taxon>
        <taxon>Bacillati</taxon>
        <taxon>Bacillota</taxon>
        <taxon>Clostridia</taxon>
        <taxon>Eubacteriales</taxon>
        <taxon>Oscillospiraceae</taxon>
        <taxon>Anaerotruncus</taxon>
    </lineage>
</organism>
<dbReference type="GO" id="GO:0003677">
    <property type="term" value="F:DNA binding"/>
    <property type="evidence" value="ECO:0007669"/>
    <property type="project" value="InterPro"/>
</dbReference>
<dbReference type="Proteomes" id="UP000196386">
    <property type="component" value="Unassembled WGS sequence"/>
</dbReference>
<protein>
    <recommendedName>
        <fullName evidence="1">HTH cro/C1-type domain-containing protein</fullName>
    </recommendedName>
</protein>
<reference evidence="3" key="1">
    <citation type="submission" date="2017-04" db="EMBL/GenBank/DDBJ databases">
        <title>Function of individual gut microbiota members based on whole genome sequencing of pure cultures obtained from chicken caecum.</title>
        <authorList>
            <person name="Medvecky M."/>
            <person name="Cejkova D."/>
            <person name="Polansky O."/>
            <person name="Karasova D."/>
            <person name="Kubasova T."/>
            <person name="Cizek A."/>
            <person name="Rychlik I."/>
        </authorList>
    </citation>
    <scope>NUCLEOTIDE SEQUENCE [LARGE SCALE GENOMIC DNA]</scope>
    <source>
        <strain evidence="3">An175</strain>
    </source>
</reference>
<dbReference type="PROSITE" id="PS50943">
    <property type="entry name" value="HTH_CROC1"/>
    <property type="match status" value="1"/>
</dbReference>
<dbReference type="AlphaFoldDB" id="A0A1Y4N3K0"/>
<evidence type="ECO:0000313" key="2">
    <source>
        <dbReference type="EMBL" id="OUP71399.1"/>
    </source>
</evidence>
<comment type="caution">
    <text evidence="2">The sequence shown here is derived from an EMBL/GenBank/DDBJ whole genome shotgun (WGS) entry which is preliminary data.</text>
</comment>
<dbReference type="InterPro" id="IPR001387">
    <property type="entry name" value="Cro/C1-type_HTH"/>
</dbReference>
<evidence type="ECO:0000313" key="3">
    <source>
        <dbReference type="Proteomes" id="UP000196386"/>
    </source>
</evidence>
<dbReference type="RefSeq" id="WP_087298934.1">
    <property type="nucleotide sequence ID" value="NZ_NFKP01000001.1"/>
</dbReference>
<sequence length="647" mass="73981">MSKKYDTFAAYLEDVYYNQIFSKIKSYLFNNKSRLDLSTSVVPDPSYVELSDFKIMGVIFHESDTDRLECKVTVRAEIEISGRGRRDYESDSTECWISIPFAATLRNGLQQVSIGYASEYSRELFRAEDALTKYLVPYIYAKDLDKHAERFLEKYCPRALDEPIPLPIKEIVENMGLTVYHAPLPDGIFGRTYFNDANVEVFTNKACTETAEQTICPGTILVNPDVVFMRNIGSTNNTVIHECVHWDKHYKFFELQKLLNPDIQAISCAVVEDYKKKSNKLEDELSWMEWQANALAPKILIPAKTGKTKLSEILNRLHRAYRGCLREGYVMELAISEFADFFKVSTIAAKIRAVELGFEQAAGVFNFVDGKNYPPFSFKKGSLKKGQTFVIDRNNVIIQSLLNPDLSEDIAARRFIHAGGLLVINDPQYVSIVEDSEPTLTEYALEHVDECCLVFNRTTRVSTQYDDSFYRICFLCRDADSKSFVEASFNPKEGKNEDVQKRAREMITIAAEAKRVSDILAEVPSSFCGTLDYHVKRRGYTNEKMEERTGISSRMIQDYRNKKDAKPTLQSVLALCIGLNLHPSFSYDLIAKAGYNIMIASEEFLIYRYLIEHHHMENIFMWNAKLQDAGITQQLPKNGNKMTAPEK</sequence>
<dbReference type="SUPFAM" id="SSF47413">
    <property type="entry name" value="lambda repressor-like DNA-binding domains"/>
    <property type="match status" value="1"/>
</dbReference>
<evidence type="ECO:0000259" key="1">
    <source>
        <dbReference type="PROSITE" id="PS50943"/>
    </source>
</evidence>
<feature type="domain" description="HTH cro/C1-type" evidence="1">
    <location>
        <begin position="536"/>
        <end position="586"/>
    </location>
</feature>
<dbReference type="EMBL" id="NFKP01000001">
    <property type="protein sequence ID" value="OUP71399.1"/>
    <property type="molecule type" value="Genomic_DNA"/>
</dbReference>
<gene>
    <name evidence="2" type="ORF">B5F11_00460</name>
</gene>
<name>A0A1Y4N3K0_9FIRM</name>
<proteinExistence type="predicted"/>
<accession>A0A1Y4N3K0</accession>
<dbReference type="InterPro" id="IPR010982">
    <property type="entry name" value="Lambda_DNA-bd_dom_sf"/>
</dbReference>